<dbReference type="InterPro" id="IPR026444">
    <property type="entry name" value="Secre_tail"/>
</dbReference>
<dbReference type="AlphaFoldDB" id="A0A532V2B6"/>
<keyword evidence="1" id="KW-0732">Signal</keyword>
<name>A0A532V2B6_UNCT6</name>
<reference evidence="3 4" key="1">
    <citation type="submission" date="2017-06" db="EMBL/GenBank/DDBJ databases">
        <title>Novel microbial phyla capable of carbon fixation and sulfur reduction in deep-sea sediments.</title>
        <authorList>
            <person name="Huang J."/>
            <person name="Baker B."/>
            <person name="Wang Y."/>
        </authorList>
    </citation>
    <scope>NUCLEOTIDE SEQUENCE [LARGE SCALE GENOMIC DNA]</scope>
    <source>
        <strain evidence="3">B3_TA06</strain>
    </source>
</reference>
<accession>A0A532V2B6</accession>
<dbReference type="InterPro" id="IPR010620">
    <property type="entry name" value="SBBP_repeat"/>
</dbReference>
<dbReference type="NCBIfam" id="TIGR04183">
    <property type="entry name" value="Por_Secre_tail"/>
    <property type="match status" value="1"/>
</dbReference>
<evidence type="ECO:0000313" key="4">
    <source>
        <dbReference type="Proteomes" id="UP000317778"/>
    </source>
</evidence>
<protein>
    <recommendedName>
        <fullName evidence="2">FlgD/Vpr Ig-like domain-containing protein</fullName>
    </recommendedName>
</protein>
<gene>
    <name evidence="3" type="ORF">CEE36_08435</name>
</gene>
<dbReference type="Gene3D" id="2.120.10.30">
    <property type="entry name" value="TolB, C-terminal domain"/>
    <property type="match status" value="2"/>
</dbReference>
<dbReference type="Pfam" id="PF06739">
    <property type="entry name" value="SBBP"/>
    <property type="match status" value="5"/>
</dbReference>
<feature type="chain" id="PRO_5022014334" description="FlgD/Vpr Ig-like domain-containing protein" evidence="1">
    <location>
        <begin position="24"/>
        <end position="378"/>
    </location>
</feature>
<dbReference type="EMBL" id="NJBO01000014">
    <property type="protein sequence ID" value="TKJ41333.1"/>
    <property type="molecule type" value="Genomic_DNA"/>
</dbReference>
<comment type="caution">
    <text evidence="3">The sequence shown here is derived from an EMBL/GenBank/DDBJ whole genome shotgun (WGS) entry which is preliminary data.</text>
</comment>
<dbReference type="Proteomes" id="UP000317778">
    <property type="component" value="Unassembled WGS sequence"/>
</dbReference>
<dbReference type="SUPFAM" id="SSF101898">
    <property type="entry name" value="NHL repeat"/>
    <property type="match status" value="1"/>
</dbReference>
<dbReference type="Pfam" id="PF13860">
    <property type="entry name" value="FlgD_ig"/>
    <property type="match status" value="1"/>
</dbReference>
<evidence type="ECO:0000256" key="1">
    <source>
        <dbReference type="SAM" id="SignalP"/>
    </source>
</evidence>
<evidence type="ECO:0000259" key="2">
    <source>
        <dbReference type="Pfam" id="PF13860"/>
    </source>
</evidence>
<dbReference type="InterPro" id="IPR011042">
    <property type="entry name" value="6-blade_b-propeller_TolB-like"/>
</dbReference>
<evidence type="ECO:0000313" key="3">
    <source>
        <dbReference type="EMBL" id="TKJ41333.1"/>
    </source>
</evidence>
<dbReference type="PANTHER" id="PTHR35580:SF1">
    <property type="entry name" value="PHYTASE-LIKE DOMAIN-CONTAINING PROTEIN"/>
    <property type="match status" value="1"/>
</dbReference>
<sequence length="378" mass="40154">MIKQRANTSLAGLAMLLFAITLAAQVTEEWVARYDGPESRMDRANAIAVDDAGNVYVTGRSGGDYATVKYSSAGVQQWVARYDDPASGWDEAYAIAVDGAGNVYVTGTDWDYATFKYNSSGLEEWVARYDGPGSGIDLAYALTVDDAGNVYVTGHSDGSGTAIDYATVKYNSSGVEEWVARYDGPPSSIDEACAIALDGSGNVYVTGHSYGSGTDDDYATVKYSSSGVQQWAARYNGPASDVDRANAIGIDDAGNVYVTGSSYASGNLVDYATVKYSQGPGVAEASPDVPGHRLEVAQLTPEPVITYTLPSSSPISLKVYDVTGQLVRTLVSDSQDAGTHTVTWDGTDDAGRKLSAGLYFIRITTPRFSRFAKVVMIR</sequence>
<dbReference type="PANTHER" id="PTHR35580">
    <property type="entry name" value="CELL SURFACE GLYCOPROTEIN (S-LAYER PROTEIN)-LIKE PROTEIN"/>
    <property type="match status" value="1"/>
</dbReference>
<organism evidence="3 4">
    <name type="scientific">candidate division TA06 bacterium B3_TA06</name>
    <dbReference type="NCBI Taxonomy" id="2012487"/>
    <lineage>
        <taxon>Bacteria</taxon>
        <taxon>Bacteria division TA06</taxon>
    </lineage>
</organism>
<dbReference type="InterPro" id="IPR025965">
    <property type="entry name" value="FlgD/Vpr_Ig-like"/>
</dbReference>
<dbReference type="Gene3D" id="2.60.40.4070">
    <property type="match status" value="1"/>
</dbReference>
<dbReference type="InterPro" id="IPR052918">
    <property type="entry name" value="Motility_Chemotaxis_Reg"/>
</dbReference>
<feature type="domain" description="FlgD/Vpr Ig-like" evidence="2">
    <location>
        <begin position="305"/>
        <end position="364"/>
    </location>
</feature>
<feature type="signal peptide" evidence="1">
    <location>
        <begin position="1"/>
        <end position="23"/>
    </location>
</feature>
<proteinExistence type="predicted"/>